<dbReference type="SMART" id="SM00320">
    <property type="entry name" value="WD40"/>
    <property type="match status" value="4"/>
</dbReference>
<accession>A0ABU0JLD3</accession>
<keyword evidence="2" id="KW-1185">Reference proteome</keyword>
<dbReference type="Proteomes" id="UP001242480">
    <property type="component" value="Unassembled WGS sequence"/>
</dbReference>
<dbReference type="Pfam" id="PF00400">
    <property type="entry name" value="WD40"/>
    <property type="match status" value="2"/>
</dbReference>
<dbReference type="InterPro" id="IPR015943">
    <property type="entry name" value="WD40/YVTN_repeat-like_dom_sf"/>
</dbReference>
<dbReference type="Gene3D" id="2.130.10.10">
    <property type="entry name" value="YVTN repeat-like/Quinoprotein amine dehydrogenase"/>
    <property type="match status" value="2"/>
</dbReference>
<evidence type="ECO:0000313" key="1">
    <source>
        <dbReference type="EMBL" id="MDQ0475100.1"/>
    </source>
</evidence>
<dbReference type="SUPFAM" id="SSF50998">
    <property type="entry name" value="Quinoprotein alcohol dehydrogenase-like"/>
    <property type="match status" value="1"/>
</dbReference>
<organism evidence="1 2">
    <name type="scientific">Labrys wisconsinensis</name>
    <dbReference type="NCBI Taxonomy" id="425677"/>
    <lineage>
        <taxon>Bacteria</taxon>
        <taxon>Pseudomonadati</taxon>
        <taxon>Pseudomonadota</taxon>
        <taxon>Alphaproteobacteria</taxon>
        <taxon>Hyphomicrobiales</taxon>
        <taxon>Xanthobacteraceae</taxon>
        <taxon>Labrys</taxon>
    </lineage>
</organism>
<evidence type="ECO:0000313" key="2">
    <source>
        <dbReference type="Proteomes" id="UP001242480"/>
    </source>
</evidence>
<dbReference type="RefSeq" id="WP_307285837.1">
    <property type="nucleotide sequence ID" value="NZ_JAUSVX010000030.1"/>
</dbReference>
<dbReference type="PANTHER" id="PTHR19879:SF9">
    <property type="entry name" value="TRANSCRIPTION INITIATION FACTOR TFIID SUBUNIT 5"/>
    <property type="match status" value="1"/>
</dbReference>
<dbReference type="InterPro" id="IPR011047">
    <property type="entry name" value="Quinoprotein_ADH-like_sf"/>
</dbReference>
<proteinExistence type="predicted"/>
<comment type="caution">
    <text evidence="1">The sequence shown here is derived from an EMBL/GenBank/DDBJ whole genome shotgun (WGS) entry which is preliminary data.</text>
</comment>
<protein>
    <recommendedName>
        <fullName evidence="3">Anaphase-promoting complex subunit 4 WD40 domain-containing protein</fullName>
    </recommendedName>
</protein>
<dbReference type="EMBL" id="JAUSVX010000030">
    <property type="protein sequence ID" value="MDQ0475100.1"/>
    <property type="molecule type" value="Genomic_DNA"/>
</dbReference>
<name>A0ABU0JLD3_9HYPH</name>
<reference evidence="1 2" key="1">
    <citation type="submission" date="2023-07" db="EMBL/GenBank/DDBJ databases">
        <title>Genomic Encyclopedia of Type Strains, Phase IV (KMG-IV): sequencing the most valuable type-strain genomes for metagenomic binning, comparative biology and taxonomic classification.</title>
        <authorList>
            <person name="Goeker M."/>
        </authorList>
    </citation>
    <scope>NUCLEOTIDE SEQUENCE [LARGE SCALE GENOMIC DNA]</scope>
    <source>
        <strain evidence="1 2">DSM 19619</strain>
    </source>
</reference>
<dbReference type="PANTHER" id="PTHR19879">
    <property type="entry name" value="TRANSCRIPTION INITIATION FACTOR TFIID"/>
    <property type="match status" value="1"/>
</dbReference>
<dbReference type="InterPro" id="IPR001680">
    <property type="entry name" value="WD40_rpt"/>
</dbReference>
<gene>
    <name evidence="1" type="ORF">QO011_008142</name>
</gene>
<evidence type="ECO:0008006" key="3">
    <source>
        <dbReference type="Google" id="ProtNLM"/>
    </source>
</evidence>
<sequence length="371" mass="37237">MDRPEADSATFYELLARHWRLDAAVGQLAFDAAGASLAFGLADGRVALAPVADAEPPQDRCRVAADTGRATISPRRKPVPPLVLAAIDAAPVRLAAFGAAGFIAGGGNGRLVRLSASGAVETLVDLDCGPVQAIVPASGGRALVAAGGMLVAYDPDGGTAQALSRLEAGALALAPDGQVVAAAGPDGLAIPACDAEAREAAVFDLGPVSTLSWSPDGIWLAAALGEGGIVLVRPRDGRVIPVPGYPAPVRDLAWSADSGLLATSGAFRIIVWDIAALGRGADKPEAIGTGRAGLVPVEGVAMHPGRSLVAAGRADGTVVIAQVGSRDELTVKAPGQGAARAMGWSRDGRHLALGGADGEAAIVTFPPHLFK</sequence>